<sequence>MTQEHVLVTGSSGHLGCALMHLLPNLGYTPIGLDIRPSETTTTVGSITDASILELLFTKYEFHSIIHAATLHKPHIESHTKSDFINVNVTGTTLLLDLAAAASDPKPSFIFISSTSAFGNALSPSPGNPASWIDESVVPKPKNIYGVTKICAEDICVLVSEESGLNVAVLRIARFFPEDDDVKERRERWTPANLKVNELCYRRLDLDDVVAACVAAMRTFGNSSTDGSMNEGEREGKGKGRFGMYIISAPSPFSNDAQTLALLDSDPSIPLQNTVPSYEPVFGKLGWRFLDRIDRVYDSSKARRELGWEPVYTFERALKKLRKGEEWRSEISLKVGRRGYHEKPTGVYTLDAIGSEGSVVV</sequence>
<comment type="similarity">
    <text evidence="1">Belongs to the NAD(P)-dependent epimerase/dehydratase family.</text>
</comment>
<feature type="domain" description="NAD-dependent epimerase/dehydratase" evidence="2">
    <location>
        <begin position="6"/>
        <end position="188"/>
    </location>
</feature>
<name>A0A1E1KW04_9HELO</name>
<dbReference type="Pfam" id="PF01370">
    <property type="entry name" value="Epimerase"/>
    <property type="match status" value="1"/>
</dbReference>
<evidence type="ECO:0000313" key="4">
    <source>
        <dbReference type="Proteomes" id="UP000178912"/>
    </source>
</evidence>
<dbReference type="Proteomes" id="UP000178912">
    <property type="component" value="Unassembled WGS sequence"/>
</dbReference>
<gene>
    <name evidence="3" type="ORF">RAG0_09552</name>
</gene>
<evidence type="ECO:0000259" key="2">
    <source>
        <dbReference type="Pfam" id="PF01370"/>
    </source>
</evidence>
<keyword evidence="4" id="KW-1185">Reference proteome</keyword>
<evidence type="ECO:0000313" key="3">
    <source>
        <dbReference type="EMBL" id="CZT02330.1"/>
    </source>
</evidence>
<dbReference type="EMBL" id="FJUX01000056">
    <property type="protein sequence ID" value="CZT02330.1"/>
    <property type="molecule type" value="Genomic_DNA"/>
</dbReference>
<accession>A0A1E1KW04</accession>
<dbReference type="AlphaFoldDB" id="A0A1E1KW04"/>
<evidence type="ECO:0000256" key="1">
    <source>
        <dbReference type="ARBA" id="ARBA00007637"/>
    </source>
</evidence>
<organism evidence="3 4">
    <name type="scientific">Rhynchosporium agropyri</name>
    <dbReference type="NCBI Taxonomy" id="914238"/>
    <lineage>
        <taxon>Eukaryota</taxon>
        <taxon>Fungi</taxon>
        <taxon>Dikarya</taxon>
        <taxon>Ascomycota</taxon>
        <taxon>Pezizomycotina</taxon>
        <taxon>Leotiomycetes</taxon>
        <taxon>Helotiales</taxon>
        <taxon>Ploettnerulaceae</taxon>
        <taxon>Rhynchosporium</taxon>
    </lineage>
</organism>
<dbReference type="OrthoDB" id="202470at2759"/>
<dbReference type="SUPFAM" id="SSF51735">
    <property type="entry name" value="NAD(P)-binding Rossmann-fold domains"/>
    <property type="match status" value="1"/>
</dbReference>
<dbReference type="InterPro" id="IPR036291">
    <property type="entry name" value="NAD(P)-bd_dom_sf"/>
</dbReference>
<reference evidence="4" key="1">
    <citation type="submission" date="2016-03" db="EMBL/GenBank/DDBJ databases">
        <authorList>
            <person name="Guldener U."/>
        </authorList>
    </citation>
    <scope>NUCLEOTIDE SEQUENCE [LARGE SCALE GENOMIC DNA]</scope>
    <source>
        <strain evidence="4">04CH-RAC-A.6.1</strain>
    </source>
</reference>
<proteinExistence type="inferred from homology"/>
<dbReference type="PANTHER" id="PTHR43000">
    <property type="entry name" value="DTDP-D-GLUCOSE 4,6-DEHYDRATASE-RELATED"/>
    <property type="match status" value="1"/>
</dbReference>
<dbReference type="InterPro" id="IPR001509">
    <property type="entry name" value="Epimerase_deHydtase"/>
</dbReference>
<protein>
    <submittedName>
        <fullName evidence="3">Related to UDPglucose 4-epimerase</fullName>
    </submittedName>
</protein>
<dbReference type="Gene3D" id="3.40.50.720">
    <property type="entry name" value="NAD(P)-binding Rossmann-like Domain"/>
    <property type="match status" value="1"/>
</dbReference>